<dbReference type="GeneID" id="19467448"/>
<organism evidence="2 3">
    <name type="scientific">Glarea lozoyensis (strain ATCC 20868 / MF5171)</name>
    <dbReference type="NCBI Taxonomy" id="1116229"/>
    <lineage>
        <taxon>Eukaryota</taxon>
        <taxon>Fungi</taxon>
        <taxon>Dikarya</taxon>
        <taxon>Ascomycota</taxon>
        <taxon>Pezizomycotina</taxon>
        <taxon>Leotiomycetes</taxon>
        <taxon>Helotiales</taxon>
        <taxon>Helotiaceae</taxon>
        <taxon>Glarea</taxon>
    </lineage>
</organism>
<reference evidence="2 3" key="1">
    <citation type="journal article" date="2013" name="BMC Genomics">
        <title>Genomics-driven discovery of the pneumocandin biosynthetic gene cluster in the fungus Glarea lozoyensis.</title>
        <authorList>
            <person name="Chen L."/>
            <person name="Yue Q."/>
            <person name="Zhang X."/>
            <person name="Xiang M."/>
            <person name="Wang C."/>
            <person name="Li S."/>
            <person name="Che Y."/>
            <person name="Ortiz-Lopez F.J."/>
            <person name="Bills G.F."/>
            <person name="Liu X."/>
            <person name="An Z."/>
        </authorList>
    </citation>
    <scope>NUCLEOTIDE SEQUENCE [LARGE SCALE GENOMIC DNA]</scope>
    <source>
        <strain evidence="3">ATCC 20868 / MF5171</strain>
    </source>
</reference>
<sequence length="374" mass="42428">MAPMKRSSSETSSSLSSPPQVDSSTSLTVTSHDDQLQEPSAKKTKIVKQSPIMFISPGQAVDTSIIVFNQEFRVSSVGLKANTMYFQKFLDPSNGSTNKKYSSKFKYQWYTKVEADGGWCISSAPEDRVSDMTAYIGDSEREEKAFHNLLRAVFSQQAVIEDATDLCRLTILADFTCCLPVVKNSLFQTLIKNPNLYASIQKTPLELIEWALKLRHPYLFRECLIHLLGPFHNPRYLKVENPTIFSIARVIDQQFRAYLCNVQRDLLGLILEGKASAQFETVWRHHLKGSHVLVASTQTRVIYYPAWFRKLCTIDHANEELNSAVKRILGPVLKNCLTLDGSGAQSGEGRFRDYFLCYDIPDSVMPWNENESDW</sequence>
<dbReference type="EMBL" id="KE145373">
    <property type="protein sequence ID" value="EPE24547.1"/>
    <property type="molecule type" value="Genomic_DNA"/>
</dbReference>
<dbReference type="OMA" id="TIDHANE"/>
<keyword evidence="3" id="KW-1185">Reference proteome</keyword>
<dbReference type="OrthoDB" id="2129688at2759"/>
<dbReference type="eggNOG" id="ENOG502SY71">
    <property type="taxonomic scope" value="Eukaryota"/>
</dbReference>
<feature type="compositionally biased region" description="Low complexity" evidence="1">
    <location>
        <begin position="9"/>
        <end position="27"/>
    </location>
</feature>
<protein>
    <recommendedName>
        <fullName evidence="4">BTB domain-containing protein</fullName>
    </recommendedName>
</protein>
<evidence type="ECO:0000256" key="1">
    <source>
        <dbReference type="SAM" id="MobiDB-lite"/>
    </source>
</evidence>
<evidence type="ECO:0008006" key="4">
    <source>
        <dbReference type="Google" id="ProtNLM"/>
    </source>
</evidence>
<dbReference type="AlphaFoldDB" id="S3CDD6"/>
<gene>
    <name evidence="2" type="ORF">GLAREA_08399</name>
</gene>
<dbReference type="Proteomes" id="UP000016922">
    <property type="component" value="Unassembled WGS sequence"/>
</dbReference>
<dbReference type="RefSeq" id="XP_008088635.1">
    <property type="nucleotide sequence ID" value="XM_008090444.1"/>
</dbReference>
<dbReference type="KEGG" id="glz:GLAREA_08399"/>
<evidence type="ECO:0000313" key="3">
    <source>
        <dbReference type="Proteomes" id="UP000016922"/>
    </source>
</evidence>
<accession>S3CDD6</accession>
<evidence type="ECO:0000313" key="2">
    <source>
        <dbReference type="EMBL" id="EPE24547.1"/>
    </source>
</evidence>
<feature type="region of interest" description="Disordered" evidence="1">
    <location>
        <begin position="1"/>
        <end position="44"/>
    </location>
</feature>
<proteinExistence type="predicted"/>
<name>S3CDD6_GLAL2</name>
<dbReference type="HOGENOM" id="CLU_071338_0_0_1"/>